<dbReference type="EMBL" id="GL533054">
    <property type="protein sequence ID" value="EFQ94931.1"/>
    <property type="molecule type" value="Genomic_DNA"/>
</dbReference>
<name>E3RH69_PYRTT</name>
<dbReference type="AlphaFoldDB" id="E3RH69"/>
<dbReference type="KEGG" id="pte:PTT_07235"/>
<dbReference type="Proteomes" id="UP000001067">
    <property type="component" value="Unassembled WGS sequence"/>
</dbReference>
<dbReference type="InterPro" id="IPR000953">
    <property type="entry name" value="Chromo/chromo_shadow_dom"/>
</dbReference>
<evidence type="ECO:0000313" key="4">
    <source>
        <dbReference type="Proteomes" id="UP000001067"/>
    </source>
</evidence>
<comment type="subunit">
    <text evidence="1">Component of the NuA4 histone acetyltransferase complex.</text>
</comment>
<evidence type="ECO:0000259" key="2">
    <source>
        <dbReference type="PROSITE" id="PS50013"/>
    </source>
</evidence>
<dbReference type="Gene3D" id="2.40.50.40">
    <property type="match status" value="1"/>
</dbReference>
<sequence length="251" mass="29114">MAQIAINGRDATSTGVAPFFLQHGYNVDPLQLVTPLGADKKKYTAEERLDREKAETIAAKFRDVFDLVQGSMAEAQAEQEKQTNRHRREARNYKVGDKVWLKLDKQYRTGRQSRKLDWKSAKYTVIEVVNSHSVKLDTPPGHHPVFHVDRLRLASSDPLPSQTQDDYQPLPLQVNGEEEWVVEEILSELRKRRGRGWKLYFEVKWKGYHRPTLEPADALGDIAALDRWETYTRDFRDEDGRLPKGFRRDTP</sequence>
<dbReference type="InterPro" id="IPR016197">
    <property type="entry name" value="Chromo-like_dom_sf"/>
</dbReference>
<reference evidence="3 4" key="1">
    <citation type="journal article" date="2010" name="Genome Biol.">
        <title>A first genome assembly of the barley fungal pathogen Pyrenophora teres f. teres.</title>
        <authorList>
            <person name="Ellwood S.R."/>
            <person name="Liu Z."/>
            <person name="Syme R.A."/>
            <person name="Lai Z."/>
            <person name="Hane J.K."/>
            <person name="Keiper F."/>
            <person name="Moffat C.S."/>
            <person name="Oliver R.P."/>
            <person name="Friesen T.L."/>
        </authorList>
    </citation>
    <scope>NUCLEOTIDE SEQUENCE [LARGE SCALE GENOMIC DNA]</scope>
    <source>
        <strain evidence="3 4">0-1</strain>
    </source>
</reference>
<organism evidence="4">
    <name type="scientific">Pyrenophora teres f. teres (strain 0-1)</name>
    <name type="common">Barley net blotch fungus</name>
    <name type="synonym">Drechslera teres f. teres</name>
    <dbReference type="NCBI Taxonomy" id="861557"/>
    <lineage>
        <taxon>Eukaryota</taxon>
        <taxon>Fungi</taxon>
        <taxon>Dikarya</taxon>
        <taxon>Ascomycota</taxon>
        <taxon>Pezizomycotina</taxon>
        <taxon>Dothideomycetes</taxon>
        <taxon>Pleosporomycetidae</taxon>
        <taxon>Pleosporales</taxon>
        <taxon>Pleosporineae</taxon>
        <taxon>Pleosporaceae</taxon>
        <taxon>Pyrenophora</taxon>
    </lineage>
</organism>
<evidence type="ECO:0000313" key="3">
    <source>
        <dbReference type="EMBL" id="EFQ94931.1"/>
    </source>
</evidence>
<dbReference type="OrthoDB" id="5599418at2759"/>
<proteinExistence type="predicted"/>
<dbReference type="GO" id="GO:0006338">
    <property type="term" value="P:chromatin remodeling"/>
    <property type="evidence" value="ECO:0007669"/>
    <property type="project" value="UniProtKB-ARBA"/>
</dbReference>
<dbReference type="Pfam" id="PF24626">
    <property type="entry name" value="SH3_Tf2-1"/>
    <property type="match status" value="1"/>
</dbReference>
<evidence type="ECO:0000256" key="1">
    <source>
        <dbReference type="ARBA" id="ARBA00011353"/>
    </source>
</evidence>
<feature type="domain" description="Chromo" evidence="2">
    <location>
        <begin position="180"/>
        <end position="251"/>
    </location>
</feature>
<accession>E3RH69</accession>
<dbReference type="SUPFAM" id="SSF54160">
    <property type="entry name" value="Chromo domain-like"/>
    <property type="match status" value="1"/>
</dbReference>
<keyword evidence="4" id="KW-1185">Reference proteome</keyword>
<dbReference type="eggNOG" id="KOG0017">
    <property type="taxonomic scope" value="Eukaryota"/>
</dbReference>
<gene>
    <name evidence="3" type="ORF">PTT_07235</name>
</gene>
<dbReference type="HOGENOM" id="CLU_000384_6_8_1"/>
<dbReference type="InterPro" id="IPR056924">
    <property type="entry name" value="SH3_Tf2-1"/>
</dbReference>
<protein>
    <recommendedName>
        <fullName evidence="2">Chromo domain-containing protein</fullName>
    </recommendedName>
</protein>
<dbReference type="PROSITE" id="PS50013">
    <property type="entry name" value="CHROMO_2"/>
    <property type="match status" value="1"/>
</dbReference>